<dbReference type="PaxDb" id="882-DVU_0227"/>
<dbReference type="InterPro" id="IPR023145">
    <property type="entry name" value="YfbU_helix-hairpin_sf"/>
</dbReference>
<protein>
    <recommendedName>
        <fullName evidence="3">YfbU family protein</fullName>
    </recommendedName>
</protein>
<gene>
    <name evidence="1" type="ordered locus">DVU_0227</name>
</gene>
<dbReference type="PIRSF" id="PIRSF006272">
    <property type="entry name" value="UCP006272"/>
    <property type="match status" value="1"/>
</dbReference>
<proteinExistence type="predicted"/>
<sequence>MKLTAVERLIIANQHQILELIDAENADNHKLCREAIERGYLEDYYWITNTSILNEPSSDVIDVVRNTLNMFDWLQRLLGVDDGKNIPSNALFDGFDGNTEDDHFAYMEFFLQGSHGSPRYESLKWTKPKDHNSHAPMVHIYERMLTVWEDLSKDGYDHLTEEDAHKVLSVRTNHEG</sequence>
<name>Q72FI6_NITV2</name>
<dbReference type="PhylomeDB" id="Q72FI6"/>
<dbReference type="KEGG" id="dvu:DVU_0227"/>
<dbReference type="NCBIfam" id="NF003936">
    <property type="entry name" value="PRK05445.1"/>
    <property type="match status" value="1"/>
</dbReference>
<dbReference type="InterPro" id="IPR005587">
    <property type="entry name" value="UPF0304_YfbU"/>
</dbReference>
<reference evidence="1 2" key="1">
    <citation type="journal article" date="2004" name="Nat. Biotechnol.">
        <title>The genome sequence of the anaerobic, sulfate-reducing bacterium Desulfovibrio vulgaris Hildenborough.</title>
        <authorList>
            <person name="Heidelberg J.F."/>
            <person name="Seshadri R."/>
            <person name="Haveman S.A."/>
            <person name="Hemme C.L."/>
            <person name="Paulsen I.T."/>
            <person name="Kolonay J.F."/>
            <person name="Eisen J.A."/>
            <person name="Ward N."/>
            <person name="Methe B."/>
            <person name="Brinkac L.M."/>
            <person name="Daugherty S.C."/>
            <person name="Deboy R.T."/>
            <person name="Dodson R.J."/>
            <person name="Durkin A.S."/>
            <person name="Madupu R."/>
            <person name="Nelson W.C."/>
            <person name="Sullivan S.A."/>
            <person name="Fouts D."/>
            <person name="Haft D.H."/>
            <person name="Selengut J."/>
            <person name="Peterson J.D."/>
            <person name="Davidsen T.M."/>
            <person name="Zafar N."/>
            <person name="Zhou L."/>
            <person name="Radune D."/>
            <person name="Dimitrov G."/>
            <person name="Hance M."/>
            <person name="Tran K."/>
            <person name="Khouri H."/>
            <person name="Gill J."/>
            <person name="Utterback T.R."/>
            <person name="Feldblyum T.V."/>
            <person name="Wall J.D."/>
            <person name="Voordouw G."/>
            <person name="Fraser C.M."/>
        </authorList>
    </citation>
    <scope>NUCLEOTIDE SEQUENCE [LARGE SCALE GENOMIC DNA]</scope>
    <source>
        <strain evidence="2">ATCC 29579 / DSM 644 / NCIMB 8303 / VKM B-1760 / Hildenborough</strain>
    </source>
</reference>
<dbReference type="EnsemblBacteria" id="AAS94711">
    <property type="protein sequence ID" value="AAS94711"/>
    <property type="gene ID" value="DVU_0227"/>
</dbReference>
<dbReference type="OrthoDB" id="5589463at2"/>
<dbReference type="Gene3D" id="1.10.3190.10">
    <property type="entry name" value="yfbu gene product, domain 2"/>
    <property type="match status" value="1"/>
</dbReference>
<dbReference type="Gene3D" id="1.10.287.680">
    <property type="entry name" value="Helix hairpin bin"/>
    <property type="match status" value="1"/>
</dbReference>
<dbReference type="EMBL" id="AE017285">
    <property type="protein sequence ID" value="AAS94711.1"/>
    <property type="molecule type" value="Genomic_DNA"/>
</dbReference>
<keyword evidence="2" id="KW-1185">Reference proteome</keyword>
<accession>Q72FI6</accession>
<evidence type="ECO:0000313" key="1">
    <source>
        <dbReference type="EMBL" id="AAS94711.1"/>
    </source>
</evidence>
<dbReference type="SMR" id="Q72FI6"/>
<evidence type="ECO:0000313" key="2">
    <source>
        <dbReference type="Proteomes" id="UP000002194"/>
    </source>
</evidence>
<evidence type="ECO:0008006" key="3">
    <source>
        <dbReference type="Google" id="ProtNLM"/>
    </source>
</evidence>
<dbReference type="HOGENOM" id="CLU_101021_1_0_7"/>
<dbReference type="InterPro" id="IPR023146">
    <property type="entry name" value="YfbU_alpha-helical_sf"/>
</dbReference>
<dbReference type="Pfam" id="PF03887">
    <property type="entry name" value="YfbU"/>
    <property type="match status" value="1"/>
</dbReference>
<organism evidence="1 2">
    <name type="scientific">Nitratidesulfovibrio vulgaris (strain ATCC 29579 / DSM 644 / CCUG 34227 / NCIMB 8303 / VKM B-1760 / Hildenborough)</name>
    <name type="common">Desulfovibrio vulgaris</name>
    <dbReference type="NCBI Taxonomy" id="882"/>
    <lineage>
        <taxon>Bacteria</taxon>
        <taxon>Pseudomonadati</taxon>
        <taxon>Thermodesulfobacteriota</taxon>
        <taxon>Desulfovibrionia</taxon>
        <taxon>Desulfovibrionales</taxon>
        <taxon>Desulfovibrionaceae</taxon>
        <taxon>Nitratidesulfovibrio</taxon>
    </lineage>
</organism>
<dbReference type="Proteomes" id="UP000002194">
    <property type="component" value="Chromosome"/>
</dbReference>
<dbReference type="SUPFAM" id="SSF116960">
    <property type="entry name" value="YfbU-like"/>
    <property type="match status" value="1"/>
</dbReference>
<dbReference type="AlphaFoldDB" id="Q72FI6"/>
<dbReference type="RefSeq" id="WP_010937537.1">
    <property type="nucleotide sequence ID" value="NC_002937.3"/>
</dbReference>
<dbReference type="eggNOG" id="COG3013">
    <property type="taxonomic scope" value="Bacteria"/>
</dbReference>